<dbReference type="RefSeq" id="WP_169623745.1">
    <property type="nucleotide sequence ID" value="NZ_JABBNT010000001.1"/>
</dbReference>
<gene>
    <name evidence="2" type="ORF">HH303_03205</name>
</gene>
<dbReference type="InterPro" id="IPR011048">
    <property type="entry name" value="Haem_d1_sf"/>
</dbReference>
<organism evidence="2 3">
    <name type="scientific">Pacificispira spongiicola</name>
    <dbReference type="NCBI Taxonomy" id="2729598"/>
    <lineage>
        <taxon>Bacteria</taxon>
        <taxon>Pseudomonadati</taxon>
        <taxon>Pseudomonadota</taxon>
        <taxon>Alphaproteobacteria</taxon>
        <taxon>Rhodospirillales</taxon>
        <taxon>Rhodospirillaceae</taxon>
        <taxon>Pacificispira</taxon>
    </lineage>
</organism>
<name>A0A7Y0DZ28_9PROT</name>
<keyword evidence="1" id="KW-0732">Signal</keyword>
<keyword evidence="3" id="KW-1185">Reference proteome</keyword>
<sequence>MEIDRRRFLALSALAMVPGTAFATPQKGGVIGCAERDGQYVAARWDWQGGLRYTVDLPERGHGLALRPGTVEAVFPARRPETFCTVIDAESGSVVTEFDSPEGRHFYGHGAFDPTGQFLYTPENNYDAGRGVIGVWDAADGYRRVGEFDAGGIGPHEMILMPDGKTLAVCIGGIDTHPDYGREMLNLPTMEPALSFIDLQGNLLAKHQLPHEWHRLSLRHLSADAAGTVLIGGQYAGPLTDLVPLVVKGTMATGLEIVPVPEEVILGMAHYCGSVALSGGEALVTCPRGNLAIRFPLDDPQAVQKIDLHDVCGVAAEPDGFALTTGTGIVTRIGPDGSETFHATDPSGLHWDNHLAVI</sequence>
<protein>
    <submittedName>
        <fullName evidence="2">DUF1513 domain-containing protein</fullName>
    </submittedName>
</protein>
<dbReference type="InterPro" id="IPR015943">
    <property type="entry name" value="WD40/YVTN_repeat-like_dom_sf"/>
</dbReference>
<reference evidence="2 3" key="1">
    <citation type="submission" date="2020-04" db="EMBL/GenBank/DDBJ databases">
        <title>Rhodospirillaceae bacterium KN72 isolated from deep sea.</title>
        <authorList>
            <person name="Zhang D.-C."/>
        </authorList>
    </citation>
    <scope>NUCLEOTIDE SEQUENCE [LARGE SCALE GENOMIC DNA]</scope>
    <source>
        <strain evidence="2 3">KN72</strain>
    </source>
</reference>
<comment type="caution">
    <text evidence="2">The sequence shown here is derived from an EMBL/GenBank/DDBJ whole genome shotgun (WGS) entry which is preliminary data.</text>
</comment>
<dbReference type="SUPFAM" id="SSF51004">
    <property type="entry name" value="C-terminal (heme d1) domain of cytochrome cd1-nitrite reductase"/>
    <property type="match status" value="1"/>
</dbReference>
<proteinExistence type="predicted"/>
<dbReference type="AlphaFoldDB" id="A0A7Y0DZ28"/>
<evidence type="ECO:0000313" key="3">
    <source>
        <dbReference type="Proteomes" id="UP000539372"/>
    </source>
</evidence>
<feature type="chain" id="PRO_5031016293" evidence="1">
    <location>
        <begin position="24"/>
        <end position="358"/>
    </location>
</feature>
<accession>A0A7Y0DZ28</accession>
<dbReference type="EMBL" id="JABBNT010000001">
    <property type="protein sequence ID" value="NMM43471.1"/>
    <property type="molecule type" value="Genomic_DNA"/>
</dbReference>
<dbReference type="PIRSF" id="PIRSF028101">
    <property type="entry name" value="UCP028101"/>
    <property type="match status" value="1"/>
</dbReference>
<dbReference type="Proteomes" id="UP000539372">
    <property type="component" value="Unassembled WGS sequence"/>
</dbReference>
<evidence type="ECO:0000313" key="2">
    <source>
        <dbReference type="EMBL" id="NMM43471.1"/>
    </source>
</evidence>
<dbReference type="Gene3D" id="2.130.10.10">
    <property type="entry name" value="YVTN repeat-like/Quinoprotein amine dehydrogenase"/>
    <property type="match status" value="1"/>
</dbReference>
<feature type="signal peptide" evidence="1">
    <location>
        <begin position="1"/>
        <end position="23"/>
    </location>
</feature>
<dbReference type="Pfam" id="PF07433">
    <property type="entry name" value="DUF1513"/>
    <property type="match status" value="1"/>
</dbReference>
<dbReference type="InterPro" id="IPR008311">
    <property type="entry name" value="UCP028101"/>
</dbReference>
<evidence type="ECO:0000256" key="1">
    <source>
        <dbReference type="SAM" id="SignalP"/>
    </source>
</evidence>